<feature type="domain" description="AMP-dependent synthetase/ligase" evidence="1">
    <location>
        <begin position="23"/>
        <end position="375"/>
    </location>
</feature>
<gene>
    <name evidence="3" type="ORF">D3874_19570</name>
</gene>
<organism evidence="3 4">
    <name type="scientific">Oleomonas cavernae</name>
    <dbReference type="NCBI Taxonomy" id="2320859"/>
    <lineage>
        <taxon>Bacteria</taxon>
        <taxon>Pseudomonadati</taxon>
        <taxon>Pseudomonadota</taxon>
        <taxon>Alphaproteobacteria</taxon>
        <taxon>Acetobacterales</taxon>
        <taxon>Acetobacteraceae</taxon>
        <taxon>Oleomonas</taxon>
    </lineage>
</organism>
<comment type="caution">
    <text evidence="3">The sequence shown here is derived from an EMBL/GenBank/DDBJ whole genome shotgun (WGS) entry which is preliminary data.</text>
</comment>
<evidence type="ECO:0000259" key="2">
    <source>
        <dbReference type="Pfam" id="PF13193"/>
    </source>
</evidence>
<dbReference type="PROSITE" id="PS00455">
    <property type="entry name" value="AMP_BINDING"/>
    <property type="match status" value="1"/>
</dbReference>
<dbReference type="EMBL" id="QYUK01000011">
    <property type="protein sequence ID" value="RJF88904.1"/>
    <property type="molecule type" value="Genomic_DNA"/>
</dbReference>
<dbReference type="Gene3D" id="3.40.50.12780">
    <property type="entry name" value="N-terminal domain of ligase-like"/>
    <property type="match status" value="1"/>
</dbReference>
<dbReference type="RefSeq" id="WP_119779900.1">
    <property type="nucleotide sequence ID" value="NZ_QYUK01000011.1"/>
</dbReference>
<sequence length="515" mass="55679">MLPFVDPAQLHPFHGLDIRSLVDAQAERRGTHPFLVWAPFEGDEQTWTYGEFRRLARALGAGLAARGARPGDRILVHLDNCLEAALAWIGCAYGGFTAVTTNTKSAAGELTYFADHCRVVGAITQPAYAELVGGACPDLKWLCVTQGVPFRDSFEALLGDPNLFQARPVDPLGEFSIQFTSGTTSRPKAVLWSHANALWGARINAVHEDLRAQDVHLVSLPLFHTNAQAYSVLAALWAGATAVITPRFSASRFWPTALRHRCTWASIIPFCERALAEQEVPSRHHFRLWGSAYCEPPTDAQFGVKTIGWWGMSETITHGIVGTPHQQNTPYTIGRPAPEYAIHVVNDDGQPVRPGETGDLLVGGIPGISLFTGYLGDAVATAASYDEAGRFRTGDRVTLAPDGSLVFADRTKDMLKVGGENVAASEIERVIILVPGVGEAAVVAKKHPMLDEVPVAFVIPKGGAEADPGLAERILAACRHELATFKVPAEVRLVDALPRSTLEKVAKNELRKLLG</sequence>
<keyword evidence="4" id="KW-1185">Reference proteome</keyword>
<dbReference type="PANTHER" id="PTHR43767:SF1">
    <property type="entry name" value="NONRIBOSOMAL PEPTIDE SYNTHASE PES1 (EUROFUNG)-RELATED"/>
    <property type="match status" value="1"/>
</dbReference>
<dbReference type="PANTHER" id="PTHR43767">
    <property type="entry name" value="LONG-CHAIN-FATTY-ACID--COA LIGASE"/>
    <property type="match status" value="1"/>
</dbReference>
<evidence type="ECO:0000313" key="4">
    <source>
        <dbReference type="Proteomes" id="UP000284605"/>
    </source>
</evidence>
<keyword evidence="3" id="KW-0436">Ligase</keyword>
<accession>A0A418WFV4</accession>
<feature type="domain" description="AMP-binding enzyme C-terminal" evidence="2">
    <location>
        <begin position="426"/>
        <end position="501"/>
    </location>
</feature>
<dbReference type="OrthoDB" id="7315605at2"/>
<reference evidence="3 4" key="1">
    <citation type="submission" date="2018-09" db="EMBL/GenBank/DDBJ databases">
        <authorList>
            <person name="Zhu H."/>
        </authorList>
    </citation>
    <scope>NUCLEOTIDE SEQUENCE [LARGE SCALE GENOMIC DNA]</scope>
    <source>
        <strain evidence="3 4">K1W22B-8</strain>
    </source>
</reference>
<name>A0A418WFV4_9PROT</name>
<dbReference type="InterPro" id="IPR050237">
    <property type="entry name" value="ATP-dep_AMP-bd_enzyme"/>
</dbReference>
<evidence type="ECO:0000259" key="1">
    <source>
        <dbReference type="Pfam" id="PF00501"/>
    </source>
</evidence>
<dbReference type="Pfam" id="PF00501">
    <property type="entry name" value="AMP-binding"/>
    <property type="match status" value="1"/>
</dbReference>
<dbReference type="InterPro" id="IPR045851">
    <property type="entry name" value="AMP-bd_C_sf"/>
</dbReference>
<dbReference type="InterPro" id="IPR025110">
    <property type="entry name" value="AMP-bd_C"/>
</dbReference>
<dbReference type="Proteomes" id="UP000284605">
    <property type="component" value="Unassembled WGS sequence"/>
</dbReference>
<dbReference type="InterPro" id="IPR042099">
    <property type="entry name" value="ANL_N_sf"/>
</dbReference>
<dbReference type="InterPro" id="IPR020845">
    <property type="entry name" value="AMP-binding_CS"/>
</dbReference>
<dbReference type="InterPro" id="IPR000873">
    <property type="entry name" value="AMP-dep_synth/lig_dom"/>
</dbReference>
<evidence type="ECO:0000313" key="3">
    <source>
        <dbReference type="EMBL" id="RJF88904.1"/>
    </source>
</evidence>
<protein>
    <submittedName>
        <fullName evidence="3">ATP-dependent acyl-CoA ligase</fullName>
    </submittedName>
</protein>
<dbReference type="AlphaFoldDB" id="A0A418WFV4"/>
<dbReference type="GO" id="GO:0016878">
    <property type="term" value="F:acid-thiol ligase activity"/>
    <property type="evidence" value="ECO:0007669"/>
    <property type="project" value="UniProtKB-ARBA"/>
</dbReference>
<dbReference type="Gene3D" id="3.30.300.30">
    <property type="match status" value="1"/>
</dbReference>
<dbReference type="Pfam" id="PF13193">
    <property type="entry name" value="AMP-binding_C"/>
    <property type="match status" value="1"/>
</dbReference>
<proteinExistence type="predicted"/>
<dbReference type="SUPFAM" id="SSF56801">
    <property type="entry name" value="Acetyl-CoA synthetase-like"/>
    <property type="match status" value="1"/>
</dbReference>